<sequence>MVWIWIIVAIVVIALIVWFLLSRRKGAQVAAGQAPVGRHIAASHRATETSEAGTKAADEQPVFDQEAGGDAATAADPHEAATQAIPVTGGDDADGEGAGEPEPVLHTTGSTGEEQVVASGSAAADADAADRAATDAEIAAENDDPVARPADAPPESAAAAAHHEDTEFADTPVEHPVEGEVASAQSDDEGTPASAEDEDEDLGRPADAGEEADAEQADAETTDTEATDAGAADDSPVETPADEEPVAAEADEQSDAPGEDTPDQDEAGEEAPGEEAPAEAASDDDAPVSASAGQAAGYAVARADDSAPTPGADPMTERFGAGAVSPRPDGSAPEGHPIKGNADSMLFHTPDSPRYDATNPAVWFADEAAATSAGFAHWDRTKRGGAIPAATTE</sequence>
<evidence type="ECO:0000256" key="2">
    <source>
        <dbReference type="SAM" id="Phobius"/>
    </source>
</evidence>
<dbReference type="RefSeq" id="WP_183321919.1">
    <property type="nucleotide sequence ID" value="NZ_JACHVQ010000003.1"/>
</dbReference>
<dbReference type="Proteomes" id="UP000559182">
    <property type="component" value="Unassembled WGS sequence"/>
</dbReference>
<feature type="compositionally biased region" description="Low complexity" evidence="1">
    <location>
        <begin position="227"/>
        <end position="239"/>
    </location>
</feature>
<keyword evidence="2" id="KW-1133">Transmembrane helix</keyword>
<feature type="compositionally biased region" description="Acidic residues" evidence="1">
    <location>
        <begin position="240"/>
        <end position="286"/>
    </location>
</feature>
<name>A0A839NB78_9MICO</name>
<feature type="compositionally biased region" description="Basic and acidic residues" evidence="1">
    <location>
        <begin position="161"/>
        <end position="178"/>
    </location>
</feature>
<feature type="compositionally biased region" description="Low complexity" evidence="1">
    <location>
        <begin position="147"/>
        <end position="160"/>
    </location>
</feature>
<feature type="compositionally biased region" description="Low complexity" evidence="1">
    <location>
        <begin position="287"/>
        <end position="301"/>
    </location>
</feature>
<evidence type="ECO:0000313" key="3">
    <source>
        <dbReference type="EMBL" id="MBB2893493.1"/>
    </source>
</evidence>
<organism evidence="3 4">
    <name type="scientific">Flexivirga oryzae</name>
    <dbReference type="NCBI Taxonomy" id="1794944"/>
    <lineage>
        <taxon>Bacteria</taxon>
        <taxon>Bacillati</taxon>
        <taxon>Actinomycetota</taxon>
        <taxon>Actinomycetes</taxon>
        <taxon>Micrococcales</taxon>
        <taxon>Dermacoccaceae</taxon>
        <taxon>Flexivirga</taxon>
    </lineage>
</organism>
<evidence type="ECO:0000313" key="4">
    <source>
        <dbReference type="Proteomes" id="UP000559182"/>
    </source>
</evidence>
<feature type="region of interest" description="Disordered" evidence="1">
    <location>
        <begin position="85"/>
        <end position="353"/>
    </location>
</feature>
<feature type="transmembrane region" description="Helical" evidence="2">
    <location>
        <begin position="6"/>
        <end position="21"/>
    </location>
</feature>
<keyword evidence="4" id="KW-1185">Reference proteome</keyword>
<keyword evidence="2" id="KW-0812">Transmembrane</keyword>
<feature type="compositionally biased region" description="Acidic residues" evidence="1">
    <location>
        <begin position="208"/>
        <end position="226"/>
    </location>
</feature>
<protein>
    <submittedName>
        <fullName evidence="3">Uncharacterized protein</fullName>
    </submittedName>
</protein>
<reference evidence="3 4" key="1">
    <citation type="submission" date="2020-08" db="EMBL/GenBank/DDBJ databases">
        <title>Sequencing the genomes of 1000 actinobacteria strains.</title>
        <authorList>
            <person name="Klenk H.-P."/>
        </authorList>
    </citation>
    <scope>NUCLEOTIDE SEQUENCE [LARGE SCALE GENOMIC DNA]</scope>
    <source>
        <strain evidence="3 4">DSM 105369</strain>
    </source>
</reference>
<proteinExistence type="predicted"/>
<feature type="compositionally biased region" description="Acidic residues" evidence="1">
    <location>
        <begin position="186"/>
        <end position="201"/>
    </location>
</feature>
<dbReference type="AlphaFoldDB" id="A0A839NB78"/>
<dbReference type="EMBL" id="JACHVQ010000003">
    <property type="protein sequence ID" value="MBB2893493.1"/>
    <property type="molecule type" value="Genomic_DNA"/>
</dbReference>
<evidence type="ECO:0000256" key="1">
    <source>
        <dbReference type="SAM" id="MobiDB-lite"/>
    </source>
</evidence>
<comment type="caution">
    <text evidence="3">The sequence shown here is derived from an EMBL/GenBank/DDBJ whole genome shotgun (WGS) entry which is preliminary data.</text>
</comment>
<accession>A0A839NB78</accession>
<feature type="region of interest" description="Disordered" evidence="1">
    <location>
        <begin position="41"/>
        <end position="60"/>
    </location>
</feature>
<gene>
    <name evidence="3" type="ORF">FHU39_003524</name>
</gene>
<keyword evidence="2" id="KW-0472">Membrane</keyword>